<evidence type="ECO:0000313" key="8">
    <source>
        <dbReference type="Proteomes" id="UP001642484"/>
    </source>
</evidence>
<evidence type="ECO:0000256" key="4">
    <source>
        <dbReference type="ARBA" id="ARBA00023136"/>
    </source>
</evidence>
<dbReference type="SUPFAM" id="SSF81324">
    <property type="entry name" value="Voltage-gated potassium channels"/>
    <property type="match status" value="1"/>
</dbReference>
<feature type="domain" description="Ion transport" evidence="6">
    <location>
        <begin position="231"/>
        <end position="485"/>
    </location>
</feature>
<dbReference type="InterPro" id="IPR018490">
    <property type="entry name" value="cNMP-bd_dom_sf"/>
</dbReference>
<dbReference type="EMBL" id="CAXAMN010006458">
    <property type="protein sequence ID" value="CAK9017697.1"/>
    <property type="molecule type" value="Genomic_DNA"/>
</dbReference>
<dbReference type="Proteomes" id="UP001642484">
    <property type="component" value="Unassembled WGS sequence"/>
</dbReference>
<feature type="transmembrane region" description="Helical" evidence="5">
    <location>
        <begin position="230"/>
        <end position="251"/>
    </location>
</feature>
<accession>A0ABP0JTC2</accession>
<dbReference type="Gene3D" id="1.10.287.70">
    <property type="match status" value="1"/>
</dbReference>
<protein>
    <recommendedName>
        <fullName evidence="6">Ion transport domain-containing protein</fullName>
    </recommendedName>
</protein>
<feature type="transmembrane region" description="Helical" evidence="5">
    <location>
        <begin position="305"/>
        <end position="322"/>
    </location>
</feature>
<keyword evidence="3 5" id="KW-1133">Transmembrane helix</keyword>
<evidence type="ECO:0000313" key="7">
    <source>
        <dbReference type="EMBL" id="CAK9017697.1"/>
    </source>
</evidence>
<evidence type="ECO:0000256" key="1">
    <source>
        <dbReference type="ARBA" id="ARBA00004141"/>
    </source>
</evidence>
<gene>
    <name evidence="7" type="ORF">CCMP2556_LOCUS12976</name>
</gene>
<evidence type="ECO:0000256" key="2">
    <source>
        <dbReference type="ARBA" id="ARBA00022692"/>
    </source>
</evidence>
<dbReference type="PANTHER" id="PTHR45689">
    <property type="entry name" value="I[[H]] CHANNEL, ISOFORM E"/>
    <property type="match status" value="1"/>
</dbReference>
<comment type="subcellular location">
    <subcellularLocation>
        <location evidence="1">Membrane</location>
        <topology evidence="1">Multi-pass membrane protein</topology>
    </subcellularLocation>
</comment>
<keyword evidence="8" id="KW-1185">Reference proteome</keyword>
<evidence type="ECO:0000256" key="5">
    <source>
        <dbReference type="SAM" id="Phobius"/>
    </source>
</evidence>
<feature type="transmembrane region" description="Helical" evidence="5">
    <location>
        <begin position="263"/>
        <end position="284"/>
    </location>
</feature>
<dbReference type="Pfam" id="PF00520">
    <property type="entry name" value="Ion_trans"/>
    <property type="match status" value="1"/>
</dbReference>
<sequence length="765" mass="87190">MDSHDISWLPDGAEFSTLFSGTILALSRLSLTPLPRLSIPPRSPAKHRCVHGAVGHPPRSPAMHRSVLDHMGSAETPFEQVLNSELLQLKRVLLREHEFETKSLRTANTKMREELEKFEAYVEEEAAAGKEMQVARTVPVERWAHLTERLMEDSMHSQWQEIEEPTALHREELHMRSVWKVSFQDVLRRKHMNFRSSKVPSDSNMRMNQALQEDCCLQGFVVPPRSSKQLTWSMIGSFLILWDLITIPLGIFDLPEFIDFLSMVARISFVYWLFDMPLHFLFGLEIQGSVELRPTKLARHYLKTWFFIDLLVIVIDAGITAVEISGEVGVELTAFHSARFLRALRLLRLLRLLRVAKLQQEMMVLANRFLSTHTFMLMKVVAGVFMILLINHIIACSWFGIGTWEFDGKSWMFLLGLDPKTATFAESYSASMHWALTQFTPATNNIAPDNALERTFALVIILLAIGVFSSFITQITSTMSSLRSARTEQSQKRAKLLQFFSERGLSVGLFGKIQQALQREGHFEVRLKEPDVALIQKIPERLKMQLHEEMFLASLQNLNIWPPTTEDDQYFFTTVCHHAMEEHSAIPGQDVFLPGTDCHDVYIIESGFMGYVLPPGDFTMDAEKVQGSLCLPCLWAEWTHRGRLAANMGICYYARLRCDQFCIIIKKFGGPLFQHLQIFGILLVSEVEAMDDEGIEVTDMGLDEELMRGFVSRAERFASLQKFSAGRHTTQSLDQGAHGIYSVAAMKSIHQEDEGSVIELITEKM</sequence>
<dbReference type="PANTHER" id="PTHR45689:SF5">
    <property type="entry name" value="I[[H]] CHANNEL, ISOFORM E"/>
    <property type="match status" value="1"/>
</dbReference>
<feature type="transmembrane region" description="Helical" evidence="5">
    <location>
        <begin position="374"/>
        <end position="401"/>
    </location>
</feature>
<evidence type="ECO:0000256" key="3">
    <source>
        <dbReference type="ARBA" id="ARBA00022989"/>
    </source>
</evidence>
<name>A0ABP0JTC2_9DINO</name>
<comment type="caution">
    <text evidence="7">The sequence shown here is derived from an EMBL/GenBank/DDBJ whole genome shotgun (WGS) entry which is preliminary data.</text>
</comment>
<organism evidence="7 8">
    <name type="scientific">Durusdinium trenchii</name>
    <dbReference type="NCBI Taxonomy" id="1381693"/>
    <lineage>
        <taxon>Eukaryota</taxon>
        <taxon>Sar</taxon>
        <taxon>Alveolata</taxon>
        <taxon>Dinophyceae</taxon>
        <taxon>Suessiales</taxon>
        <taxon>Symbiodiniaceae</taxon>
        <taxon>Durusdinium</taxon>
    </lineage>
</organism>
<dbReference type="SUPFAM" id="SSF51206">
    <property type="entry name" value="cAMP-binding domain-like"/>
    <property type="match status" value="1"/>
</dbReference>
<feature type="transmembrane region" description="Helical" evidence="5">
    <location>
        <begin position="456"/>
        <end position="476"/>
    </location>
</feature>
<dbReference type="InterPro" id="IPR005821">
    <property type="entry name" value="Ion_trans_dom"/>
</dbReference>
<evidence type="ECO:0000259" key="6">
    <source>
        <dbReference type="Pfam" id="PF00520"/>
    </source>
</evidence>
<keyword evidence="4 5" id="KW-0472">Membrane</keyword>
<reference evidence="7 8" key="1">
    <citation type="submission" date="2024-02" db="EMBL/GenBank/DDBJ databases">
        <authorList>
            <person name="Chen Y."/>
            <person name="Shah S."/>
            <person name="Dougan E. K."/>
            <person name="Thang M."/>
            <person name="Chan C."/>
        </authorList>
    </citation>
    <scope>NUCLEOTIDE SEQUENCE [LARGE SCALE GENOMIC DNA]</scope>
</reference>
<keyword evidence="2 5" id="KW-0812">Transmembrane</keyword>
<proteinExistence type="predicted"/>
<dbReference type="InterPro" id="IPR051413">
    <property type="entry name" value="K/Na_HCN_channel"/>
</dbReference>